<evidence type="ECO:0000313" key="2">
    <source>
        <dbReference type="EMBL" id="UNP64477.1"/>
    </source>
</evidence>
<feature type="compositionally biased region" description="Low complexity" evidence="1">
    <location>
        <begin position="72"/>
        <end position="86"/>
    </location>
</feature>
<reference evidence="2" key="1">
    <citation type="submission" date="2021-09" db="EMBL/GenBank/DDBJ databases">
        <title>The complete genome of the Saguinine gammaherpesvirus 1 (SgGHV-1).</title>
        <authorList>
            <person name="Marti-Carreras J."/>
            <person name="Maes P."/>
        </authorList>
    </citation>
    <scope>NUCLEOTIDE SEQUENCE</scope>
    <source>
        <strain evidence="2">S338D</strain>
    </source>
</reference>
<organism evidence="2 3">
    <name type="scientific">Saguinine gammaherpesvirus 1</name>
    <dbReference type="NCBI Taxonomy" id="2169901"/>
    <lineage>
        <taxon>Viruses</taxon>
        <taxon>Duplodnaviria</taxon>
        <taxon>Heunggongvirae</taxon>
        <taxon>Peploviricota</taxon>
        <taxon>Herviviricetes</taxon>
        <taxon>Herpesvirales</taxon>
        <taxon>Orthoherpesviridae</taxon>
        <taxon>Gammaherpesvirinae</taxon>
    </lineage>
</organism>
<name>A0A9Q8QXP6_9GAMA</name>
<dbReference type="EMBL" id="OK337614">
    <property type="protein sequence ID" value="UNP64477.1"/>
    <property type="molecule type" value="Genomic_DNA"/>
</dbReference>
<feature type="compositionally biased region" description="Basic and acidic residues" evidence="1">
    <location>
        <begin position="160"/>
        <end position="174"/>
    </location>
</feature>
<evidence type="ECO:0000256" key="1">
    <source>
        <dbReference type="SAM" id="MobiDB-lite"/>
    </source>
</evidence>
<evidence type="ECO:0000313" key="3">
    <source>
        <dbReference type="Proteomes" id="UP001142430"/>
    </source>
</evidence>
<protein>
    <submittedName>
        <fullName evidence="2">Uncharacterized protein</fullName>
    </submittedName>
</protein>
<sequence>MSMFLKEGAKRLSIKMVDLPGAPRLKTTNIFNFDNIPDPDYWETPADPSDLEGLSADSDVFSDDSTPPPTPTFLESDSTESDINTSSEEDSSDTSEDGPEEDPSEEQEDTTDGESAASGFSPKNKDDDSDDDSDDSQKLPANFGSMFAFAPDATQGVKRKTSDRIDEQAKRKPDIILISSDEDEDEDVEYVRTFTVQGTPPLTGANNYTWPWSE</sequence>
<dbReference type="Proteomes" id="UP001142430">
    <property type="component" value="Segment"/>
</dbReference>
<accession>A0A9Q8QXP6</accession>
<proteinExistence type="predicted"/>
<feature type="region of interest" description="Disordered" evidence="1">
    <location>
        <begin position="19"/>
        <end position="181"/>
    </location>
</feature>
<feature type="compositionally biased region" description="Acidic residues" evidence="1">
    <location>
        <begin position="87"/>
        <end position="112"/>
    </location>
</feature>